<proteinExistence type="predicted"/>
<protein>
    <submittedName>
        <fullName evidence="1">Uncharacterized protein</fullName>
    </submittedName>
</protein>
<keyword evidence="2" id="KW-1185">Reference proteome</keyword>
<accession>A0ACC2BKB3</accession>
<comment type="caution">
    <text evidence="1">The sequence shown here is derived from an EMBL/GenBank/DDBJ whole genome shotgun (WGS) entry which is preliminary data.</text>
</comment>
<reference evidence="2" key="1">
    <citation type="journal article" date="2024" name="Proc. Natl. Acad. Sci. U.S.A.">
        <title>Extraordinary preservation of gene collinearity over three hundred million years revealed in homosporous lycophytes.</title>
        <authorList>
            <person name="Li C."/>
            <person name="Wickell D."/>
            <person name="Kuo L.Y."/>
            <person name="Chen X."/>
            <person name="Nie B."/>
            <person name="Liao X."/>
            <person name="Peng D."/>
            <person name="Ji J."/>
            <person name="Jenkins J."/>
            <person name="Williams M."/>
            <person name="Shu S."/>
            <person name="Plott C."/>
            <person name="Barry K."/>
            <person name="Rajasekar S."/>
            <person name="Grimwood J."/>
            <person name="Han X."/>
            <person name="Sun S."/>
            <person name="Hou Z."/>
            <person name="He W."/>
            <person name="Dai G."/>
            <person name="Sun C."/>
            <person name="Schmutz J."/>
            <person name="Leebens-Mack J.H."/>
            <person name="Li F.W."/>
            <person name="Wang L."/>
        </authorList>
    </citation>
    <scope>NUCLEOTIDE SEQUENCE [LARGE SCALE GENOMIC DNA]</scope>
    <source>
        <strain evidence="2">cv. PW_Plant_1</strain>
    </source>
</reference>
<gene>
    <name evidence="1" type="ORF">O6H91_15G083200</name>
</gene>
<sequence length="431" mass="48293">MKKGAITAILLVVLLSTNVLALGRHKDERERERERERQPRHEGSGGDYFRDLEPRRPKQQFKSEGGQLEEWSGDEYRALRDANMAAAKITLNPRGLLLPVYKDSHGIKVVVEGSARMGLILPEGDRDIEHYVYCVQKGDVIAVPQGVPTWWYNDGNERTEIIGIDDTTGGEQPGRVEPFFLAGGKDERCGGVLRGFDREILARAWDVDEQTVTRLLESQNGTVIVRVREGIEMPEVRTDHELNTFFADFVYRIERSHADVVERGGQLHAVNRYKLPALRHLDLGLSCVTLEPNAMCAPGWSVNAHKVIYIVRGNGRIQIVRNNGEKALNTQVKEGSLIVVPRFFPAVKIAGSDGLDYLSVSTSDMPLTQFIAGRNSVYNGIPPEVVARSFNIDDDLEMKIRERRTKEAIILPARSGLERRRDEASSGVLGF</sequence>
<name>A0ACC2BKB3_DIPCM</name>
<evidence type="ECO:0000313" key="2">
    <source>
        <dbReference type="Proteomes" id="UP001162992"/>
    </source>
</evidence>
<evidence type="ECO:0000313" key="1">
    <source>
        <dbReference type="EMBL" id="KAJ7530176.1"/>
    </source>
</evidence>
<organism evidence="1 2">
    <name type="scientific">Diphasiastrum complanatum</name>
    <name type="common">Issler's clubmoss</name>
    <name type="synonym">Lycopodium complanatum</name>
    <dbReference type="NCBI Taxonomy" id="34168"/>
    <lineage>
        <taxon>Eukaryota</taxon>
        <taxon>Viridiplantae</taxon>
        <taxon>Streptophyta</taxon>
        <taxon>Embryophyta</taxon>
        <taxon>Tracheophyta</taxon>
        <taxon>Lycopodiopsida</taxon>
        <taxon>Lycopodiales</taxon>
        <taxon>Lycopodiaceae</taxon>
        <taxon>Lycopodioideae</taxon>
        <taxon>Diphasiastrum</taxon>
    </lineage>
</organism>
<dbReference type="EMBL" id="CM055106">
    <property type="protein sequence ID" value="KAJ7530176.1"/>
    <property type="molecule type" value="Genomic_DNA"/>
</dbReference>
<dbReference type="Proteomes" id="UP001162992">
    <property type="component" value="Chromosome 15"/>
</dbReference>